<name>A0A820XXK4_9BILA</name>
<dbReference type="AlphaFoldDB" id="A0A820XXK4"/>
<dbReference type="SMART" id="SM01375">
    <property type="entry name" value="Dynein_light"/>
    <property type="match status" value="1"/>
</dbReference>
<dbReference type="Pfam" id="PF01221">
    <property type="entry name" value="Dynein_light"/>
    <property type="match status" value="1"/>
</dbReference>
<dbReference type="Gene3D" id="3.30.740.10">
    <property type="entry name" value="Protein Inhibitor Of Neuronal Nitric Oxide Synthase"/>
    <property type="match status" value="1"/>
</dbReference>
<dbReference type="SUPFAM" id="SSF54648">
    <property type="entry name" value="DLC"/>
    <property type="match status" value="1"/>
</dbReference>
<organism evidence="2 4">
    <name type="scientific">Rotaria socialis</name>
    <dbReference type="NCBI Taxonomy" id="392032"/>
    <lineage>
        <taxon>Eukaryota</taxon>
        <taxon>Metazoa</taxon>
        <taxon>Spiralia</taxon>
        <taxon>Gnathifera</taxon>
        <taxon>Rotifera</taxon>
        <taxon>Eurotatoria</taxon>
        <taxon>Bdelloidea</taxon>
        <taxon>Philodinida</taxon>
        <taxon>Philodinidae</taxon>
        <taxon>Rotaria</taxon>
    </lineage>
</organism>
<dbReference type="InterPro" id="IPR037177">
    <property type="entry name" value="DLC_sf"/>
</dbReference>
<dbReference type="Proteomes" id="UP000663873">
    <property type="component" value="Unassembled WGS sequence"/>
</dbReference>
<dbReference type="EMBL" id="CAJOBP010007007">
    <property type="protein sequence ID" value="CAF4505456.1"/>
    <property type="molecule type" value="Genomic_DNA"/>
</dbReference>
<comment type="caution">
    <text evidence="2">The sequence shown here is derived from an EMBL/GenBank/DDBJ whole genome shotgun (WGS) entry which is preliminary data.</text>
</comment>
<dbReference type="GO" id="GO:0030286">
    <property type="term" value="C:dynein complex"/>
    <property type="evidence" value="ECO:0007669"/>
    <property type="project" value="InterPro"/>
</dbReference>
<evidence type="ECO:0000313" key="2">
    <source>
        <dbReference type="EMBL" id="CAF4537999.1"/>
    </source>
</evidence>
<evidence type="ECO:0000313" key="1">
    <source>
        <dbReference type="EMBL" id="CAF4505456.1"/>
    </source>
</evidence>
<evidence type="ECO:0000313" key="3">
    <source>
        <dbReference type="EMBL" id="CAF4999548.1"/>
    </source>
</evidence>
<gene>
    <name evidence="2" type="ORF">HFQ381_LOCUS30148</name>
    <name evidence="3" type="ORF">QYT958_LOCUS37967</name>
    <name evidence="1" type="ORF">UJA718_LOCUS26628</name>
</gene>
<reference evidence="2" key="1">
    <citation type="submission" date="2021-02" db="EMBL/GenBank/DDBJ databases">
        <authorList>
            <person name="Nowell W R."/>
        </authorList>
    </citation>
    <scope>NUCLEOTIDE SEQUENCE</scope>
</reference>
<sequence>DTMAKWKIVTQLSGITDTMRTNILSTLRTSIETHGPSKTMEICKNAKVWLDETYGKYWCVIVGAAGESNSYCTYFDNMFLAVEETDLKWKITVFKQAKA</sequence>
<dbReference type="EMBL" id="CAJOBR010032512">
    <property type="protein sequence ID" value="CAF4999548.1"/>
    <property type="molecule type" value="Genomic_DNA"/>
</dbReference>
<feature type="non-terminal residue" evidence="2">
    <location>
        <position position="1"/>
    </location>
</feature>
<proteinExistence type="predicted"/>
<protein>
    <recommendedName>
        <fullName evidence="6">Dynein light chain</fullName>
    </recommendedName>
</protein>
<keyword evidence="5" id="KW-1185">Reference proteome</keyword>
<accession>A0A820XXK4</accession>
<evidence type="ECO:0000313" key="4">
    <source>
        <dbReference type="Proteomes" id="UP000663851"/>
    </source>
</evidence>
<dbReference type="GO" id="GO:0007017">
    <property type="term" value="P:microtubule-based process"/>
    <property type="evidence" value="ECO:0007669"/>
    <property type="project" value="InterPro"/>
</dbReference>
<evidence type="ECO:0000313" key="5">
    <source>
        <dbReference type="Proteomes" id="UP000663873"/>
    </source>
</evidence>
<dbReference type="InterPro" id="IPR001372">
    <property type="entry name" value="Dynein_light_chain_typ-1/2"/>
</dbReference>
<dbReference type="Proteomes" id="UP000663848">
    <property type="component" value="Unassembled WGS sequence"/>
</dbReference>
<dbReference type="EMBL" id="CAJOBO010005150">
    <property type="protein sequence ID" value="CAF4537999.1"/>
    <property type="molecule type" value="Genomic_DNA"/>
</dbReference>
<dbReference type="Proteomes" id="UP000663851">
    <property type="component" value="Unassembled WGS sequence"/>
</dbReference>
<evidence type="ECO:0008006" key="6">
    <source>
        <dbReference type="Google" id="ProtNLM"/>
    </source>
</evidence>